<keyword evidence="2" id="KW-1185">Reference proteome</keyword>
<sequence>MVMLRVEVASIHPIPHTALFSTATGHWPEPLRQQKSQKNYADVPDVNMTYFEVLQKPADLAVFLLRWSIGCTCLHDMLYVM</sequence>
<accession>A0AAW1F8Y9</accession>
<proteinExistence type="predicted"/>
<evidence type="ECO:0000313" key="2">
    <source>
        <dbReference type="Proteomes" id="UP001488805"/>
    </source>
</evidence>
<evidence type="ECO:0000313" key="1">
    <source>
        <dbReference type="EMBL" id="KAK9529989.1"/>
    </source>
</evidence>
<organism evidence="1 2">
    <name type="scientific">Zoarces viviparus</name>
    <name type="common">Viviparous eelpout</name>
    <name type="synonym">Blennius viviparus</name>
    <dbReference type="NCBI Taxonomy" id="48416"/>
    <lineage>
        <taxon>Eukaryota</taxon>
        <taxon>Metazoa</taxon>
        <taxon>Chordata</taxon>
        <taxon>Craniata</taxon>
        <taxon>Vertebrata</taxon>
        <taxon>Euteleostomi</taxon>
        <taxon>Actinopterygii</taxon>
        <taxon>Neopterygii</taxon>
        <taxon>Teleostei</taxon>
        <taxon>Neoteleostei</taxon>
        <taxon>Acanthomorphata</taxon>
        <taxon>Eupercaria</taxon>
        <taxon>Perciformes</taxon>
        <taxon>Cottioidei</taxon>
        <taxon>Zoarcales</taxon>
        <taxon>Zoarcidae</taxon>
        <taxon>Zoarcinae</taxon>
        <taxon>Zoarces</taxon>
    </lineage>
</organism>
<comment type="caution">
    <text evidence="1">The sequence shown here is derived from an EMBL/GenBank/DDBJ whole genome shotgun (WGS) entry which is preliminary data.</text>
</comment>
<dbReference type="AlphaFoldDB" id="A0AAW1F8Y9"/>
<name>A0AAW1F8Y9_ZOAVI</name>
<dbReference type="Proteomes" id="UP001488805">
    <property type="component" value="Unassembled WGS sequence"/>
</dbReference>
<reference evidence="1 2" key="1">
    <citation type="journal article" date="2024" name="Genome Biol. Evol.">
        <title>Chromosome-level genome assembly of the viviparous eelpout Zoarces viviparus.</title>
        <authorList>
            <person name="Fuhrmann N."/>
            <person name="Brasseur M.V."/>
            <person name="Bakowski C.E."/>
            <person name="Podsiadlowski L."/>
            <person name="Prost S."/>
            <person name="Krehenwinkel H."/>
            <person name="Mayer C."/>
        </authorList>
    </citation>
    <scope>NUCLEOTIDE SEQUENCE [LARGE SCALE GENOMIC DNA]</scope>
    <source>
        <strain evidence="1">NO-MEL_2022_Ind0_liver</strain>
    </source>
</reference>
<gene>
    <name evidence="1" type="ORF">VZT92_011529</name>
</gene>
<dbReference type="EMBL" id="JBCEZU010000100">
    <property type="protein sequence ID" value="KAK9529989.1"/>
    <property type="molecule type" value="Genomic_DNA"/>
</dbReference>
<protein>
    <submittedName>
        <fullName evidence="1">Uncharacterized protein</fullName>
    </submittedName>
</protein>